<accession>A0A0L9UIV0</accession>
<organism evidence="1 2">
    <name type="scientific">Phaseolus angularis</name>
    <name type="common">Azuki bean</name>
    <name type="synonym">Vigna angularis</name>
    <dbReference type="NCBI Taxonomy" id="3914"/>
    <lineage>
        <taxon>Eukaryota</taxon>
        <taxon>Viridiplantae</taxon>
        <taxon>Streptophyta</taxon>
        <taxon>Embryophyta</taxon>
        <taxon>Tracheophyta</taxon>
        <taxon>Spermatophyta</taxon>
        <taxon>Magnoliopsida</taxon>
        <taxon>eudicotyledons</taxon>
        <taxon>Gunneridae</taxon>
        <taxon>Pentapetalae</taxon>
        <taxon>rosids</taxon>
        <taxon>fabids</taxon>
        <taxon>Fabales</taxon>
        <taxon>Fabaceae</taxon>
        <taxon>Papilionoideae</taxon>
        <taxon>50 kb inversion clade</taxon>
        <taxon>NPAAA clade</taxon>
        <taxon>indigoferoid/millettioid clade</taxon>
        <taxon>Phaseoleae</taxon>
        <taxon>Vigna</taxon>
    </lineage>
</organism>
<sequence length="61" mass="7258">MELRVIVRPYWQEFQKVLDEVEDDRILKKMREEVRAGPNSHPAHTLEHDPLHYKGHLVLSA</sequence>
<name>A0A0L9UIV0_PHAAN</name>
<dbReference type="OMA" id="VIVRPYW"/>
<dbReference type="AlphaFoldDB" id="A0A0L9UIV0"/>
<proteinExistence type="predicted"/>
<dbReference type="EMBL" id="CM003375">
    <property type="protein sequence ID" value="KOM42474.1"/>
    <property type="molecule type" value="Genomic_DNA"/>
</dbReference>
<dbReference type="Gramene" id="KOM42474">
    <property type="protein sequence ID" value="KOM42474"/>
    <property type="gene ID" value="LR48_Vigan05g007800"/>
</dbReference>
<gene>
    <name evidence="1" type="ORF">LR48_Vigan05g007800</name>
</gene>
<protein>
    <submittedName>
        <fullName evidence="1">Uncharacterized protein</fullName>
    </submittedName>
</protein>
<evidence type="ECO:0000313" key="1">
    <source>
        <dbReference type="EMBL" id="KOM42474.1"/>
    </source>
</evidence>
<dbReference type="Proteomes" id="UP000053144">
    <property type="component" value="Chromosome 5"/>
</dbReference>
<reference evidence="2" key="1">
    <citation type="journal article" date="2015" name="Proc. Natl. Acad. Sci. U.S.A.">
        <title>Genome sequencing of adzuki bean (Vigna angularis) provides insight into high starch and low fat accumulation and domestication.</title>
        <authorList>
            <person name="Yang K."/>
            <person name="Tian Z."/>
            <person name="Chen C."/>
            <person name="Luo L."/>
            <person name="Zhao B."/>
            <person name="Wang Z."/>
            <person name="Yu L."/>
            <person name="Li Y."/>
            <person name="Sun Y."/>
            <person name="Li W."/>
            <person name="Chen Y."/>
            <person name="Li Y."/>
            <person name="Zhang Y."/>
            <person name="Ai D."/>
            <person name="Zhao J."/>
            <person name="Shang C."/>
            <person name="Ma Y."/>
            <person name="Wu B."/>
            <person name="Wang M."/>
            <person name="Gao L."/>
            <person name="Sun D."/>
            <person name="Zhang P."/>
            <person name="Guo F."/>
            <person name="Wang W."/>
            <person name="Li Y."/>
            <person name="Wang J."/>
            <person name="Varshney R.K."/>
            <person name="Wang J."/>
            <person name="Ling H.Q."/>
            <person name="Wan P."/>
        </authorList>
    </citation>
    <scope>NUCLEOTIDE SEQUENCE</scope>
    <source>
        <strain evidence="2">cv. Jingnong 6</strain>
    </source>
</reference>
<evidence type="ECO:0000313" key="2">
    <source>
        <dbReference type="Proteomes" id="UP000053144"/>
    </source>
</evidence>